<dbReference type="SMART" id="SM00382">
    <property type="entry name" value="AAA"/>
    <property type="match status" value="1"/>
</dbReference>
<dbReference type="EMBL" id="JBHSGD010000006">
    <property type="protein sequence ID" value="MFC4652875.1"/>
    <property type="molecule type" value="Genomic_DNA"/>
</dbReference>
<accession>A0ABV9JDS6</accession>
<keyword evidence="7" id="KW-1185">Reference proteome</keyword>
<evidence type="ECO:0000313" key="7">
    <source>
        <dbReference type="Proteomes" id="UP001595987"/>
    </source>
</evidence>
<keyword evidence="2" id="KW-0813">Transport</keyword>
<dbReference type="RefSeq" id="WP_213536882.1">
    <property type="nucleotide sequence ID" value="NZ_BOVQ01000010.1"/>
</dbReference>
<organism evidence="6 7">
    <name type="scientific">Lactococcus nasutitermitis</name>
    <dbReference type="NCBI Taxonomy" id="1652957"/>
    <lineage>
        <taxon>Bacteria</taxon>
        <taxon>Bacillati</taxon>
        <taxon>Bacillota</taxon>
        <taxon>Bacilli</taxon>
        <taxon>Lactobacillales</taxon>
        <taxon>Streptococcaceae</taxon>
        <taxon>Lactococcus</taxon>
    </lineage>
</organism>
<keyword evidence="3" id="KW-0547">Nucleotide-binding</keyword>
<dbReference type="SUPFAM" id="SSF52540">
    <property type="entry name" value="P-loop containing nucleoside triphosphate hydrolases"/>
    <property type="match status" value="1"/>
</dbReference>
<dbReference type="Gene3D" id="3.40.50.300">
    <property type="entry name" value="P-loop containing nucleotide triphosphate hydrolases"/>
    <property type="match status" value="1"/>
</dbReference>
<dbReference type="PANTHER" id="PTHR42798:SF4">
    <property type="entry name" value="ABC TRANSPORTER DOMAIN-CONTAINING PROTEIN"/>
    <property type="match status" value="1"/>
</dbReference>
<dbReference type="InterPro" id="IPR017911">
    <property type="entry name" value="MacB-like_ATP-bd"/>
</dbReference>
<dbReference type="PROSITE" id="PS50893">
    <property type="entry name" value="ABC_TRANSPORTER_2"/>
    <property type="match status" value="1"/>
</dbReference>
<dbReference type="GO" id="GO:0005524">
    <property type="term" value="F:ATP binding"/>
    <property type="evidence" value="ECO:0007669"/>
    <property type="project" value="UniProtKB-KW"/>
</dbReference>
<dbReference type="InterPro" id="IPR017871">
    <property type="entry name" value="ABC_transporter-like_CS"/>
</dbReference>
<dbReference type="CDD" id="cd03255">
    <property type="entry name" value="ABC_MJ0796_LolCDE_FtsE"/>
    <property type="match status" value="1"/>
</dbReference>
<evidence type="ECO:0000259" key="5">
    <source>
        <dbReference type="PROSITE" id="PS50893"/>
    </source>
</evidence>
<keyword evidence="4 6" id="KW-0067">ATP-binding</keyword>
<evidence type="ECO:0000313" key="6">
    <source>
        <dbReference type="EMBL" id="MFC4652875.1"/>
    </source>
</evidence>
<dbReference type="Proteomes" id="UP001595987">
    <property type="component" value="Unassembled WGS sequence"/>
</dbReference>
<dbReference type="InterPro" id="IPR003593">
    <property type="entry name" value="AAA+_ATPase"/>
</dbReference>
<dbReference type="InterPro" id="IPR027417">
    <property type="entry name" value="P-loop_NTPase"/>
</dbReference>
<dbReference type="NCBIfam" id="TIGR03608">
    <property type="entry name" value="L_ocin_972_ABC"/>
    <property type="match status" value="1"/>
</dbReference>
<feature type="domain" description="ABC transporter" evidence="5">
    <location>
        <begin position="2"/>
        <end position="209"/>
    </location>
</feature>
<evidence type="ECO:0000256" key="4">
    <source>
        <dbReference type="ARBA" id="ARBA00022840"/>
    </source>
</evidence>
<evidence type="ECO:0000256" key="2">
    <source>
        <dbReference type="ARBA" id="ARBA00022448"/>
    </source>
</evidence>
<dbReference type="PANTHER" id="PTHR42798">
    <property type="entry name" value="LIPOPROTEIN-RELEASING SYSTEM ATP-BINDING PROTEIN LOLD"/>
    <property type="match status" value="1"/>
</dbReference>
<dbReference type="InterPro" id="IPR003439">
    <property type="entry name" value="ABC_transporter-like_ATP-bd"/>
</dbReference>
<dbReference type="PROSITE" id="PS00211">
    <property type="entry name" value="ABC_TRANSPORTER_1"/>
    <property type="match status" value="1"/>
</dbReference>
<dbReference type="Pfam" id="PF00005">
    <property type="entry name" value="ABC_tran"/>
    <property type="match status" value="1"/>
</dbReference>
<comment type="similarity">
    <text evidence="1">Belongs to the ABC transporter superfamily.</text>
</comment>
<evidence type="ECO:0000256" key="1">
    <source>
        <dbReference type="ARBA" id="ARBA00005417"/>
    </source>
</evidence>
<sequence>MIEIEELTKSYKGHTIFDKLNLKIPKGKMTAIYGASGAGKSTLLNIIGMIEDYDDGKYYFEGKFAPAYNSPAALKLRRKHISYLFQNFALIEDESIEKNLLIALSYIKLSMSQKRKKMKEILKQVHIDHRLNTKVYSLSGGEKQRVAVARALLKESELILADEPTGSLDEKNRNEVVDLLRKEVEKGKTVVIVTHDPYVRKKSDLVIEIGS</sequence>
<protein>
    <submittedName>
        <fullName evidence="6">ABC transporter ATP-binding protein</fullName>
    </submittedName>
</protein>
<gene>
    <name evidence="6" type="ORF">ACFO26_08120</name>
</gene>
<reference evidence="7" key="1">
    <citation type="journal article" date="2019" name="Int. J. Syst. Evol. Microbiol.">
        <title>The Global Catalogue of Microorganisms (GCM) 10K type strain sequencing project: providing services to taxonomists for standard genome sequencing and annotation.</title>
        <authorList>
            <consortium name="The Broad Institute Genomics Platform"/>
            <consortium name="The Broad Institute Genome Sequencing Center for Infectious Disease"/>
            <person name="Wu L."/>
            <person name="Ma J."/>
        </authorList>
    </citation>
    <scope>NUCLEOTIDE SEQUENCE [LARGE SCALE GENOMIC DNA]</scope>
    <source>
        <strain evidence="7">CCUG 63287</strain>
    </source>
</reference>
<proteinExistence type="inferred from homology"/>
<name>A0ABV9JDS6_9LACT</name>
<dbReference type="InterPro" id="IPR019895">
    <property type="entry name" value="L_ocin_972_ABC"/>
</dbReference>
<comment type="caution">
    <text evidence="6">The sequence shown here is derived from an EMBL/GenBank/DDBJ whole genome shotgun (WGS) entry which is preliminary data.</text>
</comment>
<evidence type="ECO:0000256" key="3">
    <source>
        <dbReference type="ARBA" id="ARBA00022741"/>
    </source>
</evidence>